<dbReference type="EMBL" id="FZNY01000005">
    <property type="protein sequence ID" value="SNR97250.1"/>
    <property type="molecule type" value="Genomic_DNA"/>
</dbReference>
<evidence type="ECO:0000313" key="2">
    <source>
        <dbReference type="Proteomes" id="UP000198379"/>
    </source>
</evidence>
<dbReference type="AlphaFoldDB" id="A0A239ANY8"/>
<name>A0A239ANY8_9FLAO</name>
<dbReference type="Proteomes" id="UP000198379">
    <property type="component" value="Unassembled WGS sequence"/>
</dbReference>
<protein>
    <submittedName>
        <fullName evidence="1">Uncharacterized protein</fullName>
    </submittedName>
</protein>
<keyword evidence="2" id="KW-1185">Reference proteome</keyword>
<proteinExistence type="predicted"/>
<organism evidence="1 2">
    <name type="scientific">Dokdonia pacifica</name>
    <dbReference type="NCBI Taxonomy" id="1627892"/>
    <lineage>
        <taxon>Bacteria</taxon>
        <taxon>Pseudomonadati</taxon>
        <taxon>Bacteroidota</taxon>
        <taxon>Flavobacteriia</taxon>
        <taxon>Flavobacteriales</taxon>
        <taxon>Flavobacteriaceae</taxon>
        <taxon>Dokdonia</taxon>
    </lineage>
</organism>
<accession>A0A239ANY8</accession>
<evidence type="ECO:0000313" key="1">
    <source>
        <dbReference type="EMBL" id="SNR97250.1"/>
    </source>
</evidence>
<sequence length="213" mass="24888">MMLISSTVFSQKEFERVANKLCKCIEKEKATTQGDVDSCLERTFAKNMDVFFKYYDAKTIDDIDMEEVGNVIGIYIAENCTYAAEAFMDEAGKESNFIEPAEDLTCLDIHQGEYYYTNEVKELNFIDTTYVSFNGDLYLERMKNGKTYSILDIEWINDCDFELTFKASNDPMKKRLSKPGDIYKYQIIDKTPTSIIIETFWNKRKYQVTFHKI</sequence>
<reference evidence="1 2" key="1">
    <citation type="submission" date="2017-06" db="EMBL/GenBank/DDBJ databases">
        <authorList>
            <person name="Kim H.J."/>
            <person name="Triplett B.A."/>
        </authorList>
    </citation>
    <scope>NUCLEOTIDE SEQUENCE [LARGE SCALE GENOMIC DNA]</scope>
    <source>
        <strain evidence="1 2">DSM 25597</strain>
    </source>
</reference>
<gene>
    <name evidence="1" type="ORF">SAMN06265376_10537</name>
</gene>